<proteinExistence type="predicted"/>
<dbReference type="EMBL" id="BEXB01000020">
    <property type="protein sequence ID" value="GAY77056.1"/>
    <property type="molecule type" value="Genomic_DNA"/>
</dbReference>
<evidence type="ECO:0000313" key="1">
    <source>
        <dbReference type="EMBL" id="GAY77056.1"/>
    </source>
</evidence>
<gene>
    <name evidence="1" type="ORF">NBRC111894_2610</name>
</gene>
<sequence length="44" mass="5383">MRYGVLINVPHFFTRYNMHCSPSQRSKLYETRFFNMQTSMTSFQ</sequence>
<dbReference type="Proteomes" id="UP000319716">
    <property type="component" value="Unassembled WGS sequence"/>
</dbReference>
<comment type="caution">
    <text evidence="1">The sequence shown here is derived from an EMBL/GenBank/DDBJ whole genome shotgun (WGS) entry which is preliminary data.</text>
</comment>
<protein>
    <submittedName>
        <fullName evidence="1">Uncharacterized protein</fullName>
    </submittedName>
</protein>
<accession>A0A4Y1ZD83</accession>
<name>A0A4Y1ZD83_9BACL</name>
<reference evidence="1 2" key="1">
    <citation type="submission" date="2017-11" db="EMBL/GenBank/DDBJ databases">
        <title>Draft Genome Sequence of Sporolactobacillus inulinus NBRC 111894 Isolated from Koso, a Japanese Sugar-Vegetable Fermented Beverage.</title>
        <authorList>
            <person name="Chiou T.Y."/>
            <person name="Oshima K."/>
            <person name="Suda W."/>
            <person name="Hattori M."/>
            <person name="Takahashi T."/>
        </authorList>
    </citation>
    <scope>NUCLEOTIDE SEQUENCE [LARGE SCALE GENOMIC DNA]</scope>
    <source>
        <strain evidence="1 2">NBRC111894</strain>
    </source>
</reference>
<evidence type="ECO:0000313" key="2">
    <source>
        <dbReference type="Proteomes" id="UP000319716"/>
    </source>
</evidence>
<dbReference type="AlphaFoldDB" id="A0A4Y1ZD83"/>
<organism evidence="1 2">
    <name type="scientific">Sporolactobacillus inulinus</name>
    <dbReference type="NCBI Taxonomy" id="2078"/>
    <lineage>
        <taxon>Bacteria</taxon>
        <taxon>Bacillati</taxon>
        <taxon>Bacillota</taxon>
        <taxon>Bacilli</taxon>
        <taxon>Bacillales</taxon>
        <taxon>Sporolactobacillaceae</taxon>
        <taxon>Sporolactobacillus</taxon>
    </lineage>
</organism>